<keyword evidence="8" id="KW-1185">Reference proteome</keyword>
<evidence type="ECO:0000259" key="6">
    <source>
        <dbReference type="Pfam" id="PF07291"/>
    </source>
</evidence>
<evidence type="ECO:0000313" key="8">
    <source>
        <dbReference type="Proteomes" id="UP001485226"/>
    </source>
</evidence>
<reference evidence="7 8" key="1">
    <citation type="submission" date="2024-04" db="EMBL/GenBank/DDBJ databases">
        <title>Flavobacterium sp. DGU38 16S ribosomal RNA gene Genome sequencing and assembly.</title>
        <authorList>
            <person name="Park S."/>
        </authorList>
    </citation>
    <scope>NUCLEOTIDE SEQUENCE [LARGE SCALE GENOMIC DNA]</scope>
    <source>
        <strain evidence="7 8">DGU38</strain>
    </source>
</reference>
<name>A0ABU9INT4_9FLAO</name>
<sequence length="510" mass="57905">MKSNINIKSVTAESICLLYILLFVYAAVSKLLDFENFQVQLGQSPLLSAYALWVSWMVPIIEIIIVLLLIIPKFRSLGFLAAFNLMAMFTVYIFIVLHYGSFVPCSCGGILEKMSWNVHIVFNIVFVLLAALAIVLRNDFSGVGKQNQNHKRPIKKLAASLVISTVIIILLFLSSEEIMHHDNPFIRRYPQHPAILYQQIDLKFNSYYFAGYTNGKIYLGNYTNPLQLLSMDSSLQNQQNIKISFDPKKIPFQMATIIVKGPTVYLKDGTVPAVYKGSIKDWKINKQLKGIPYFTQAVAIDSLTLAFRSNDGKNYGNILGIFVSDTTPKVKYKNSLLQKQIDGVFDTDGILLYSEQANKIVYLYFYRNEFIIADKTGKLDYRGQTIDTTTKAKIKVSYLNNHSERKMSAPPFIVNANAAVYENLLFVHSKIKGKFENDKIWDQASIIDVYNLNNNSYLLSFPLYNIADKKLDSFIVTSKYLYAIIGNELVAYELKTILKKEIKSAGLKDN</sequence>
<keyword evidence="2 5" id="KW-0812">Transmembrane</keyword>
<comment type="subcellular location">
    <subcellularLocation>
        <location evidence="1">Membrane</location>
        <topology evidence="1">Multi-pass membrane protein</topology>
    </subcellularLocation>
</comment>
<feature type="transmembrane region" description="Helical" evidence="5">
    <location>
        <begin position="77"/>
        <end position="96"/>
    </location>
</feature>
<feature type="transmembrane region" description="Helical" evidence="5">
    <location>
        <begin position="157"/>
        <end position="175"/>
    </location>
</feature>
<evidence type="ECO:0000256" key="3">
    <source>
        <dbReference type="ARBA" id="ARBA00022989"/>
    </source>
</evidence>
<comment type="caution">
    <text evidence="7">The sequence shown here is derived from an EMBL/GenBank/DDBJ whole genome shotgun (WGS) entry which is preliminary data.</text>
</comment>
<proteinExistence type="predicted"/>
<keyword evidence="3 5" id="KW-1133">Transmembrane helix</keyword>
<feature type="transmembrane region" description="Helical" evidence="5">
    <location>
        <begin position="48"/>
        <end position="70"/>
    </location>
</feature>
<dbReference type="EMBL" id="JBBYHS010000009">
    <property type="protein sequence ID" value="MEL1254086.1"/>
    <property type="molecule type" value="Genomic_DNA"/>
</dbReference>
<dbReference type="Proteomes" id="UP001485226">
    <property type="component" value="Unassembled WGS sequence"/>
</dbReference>
<dbReference type="Pfam" id="PF07291">
    <property type="entry name" value="MauE"/>
    <property type="match status" value="1"/>
</dbReference>
<feature type="domain" description="Methylamine utilisation protein MauE" evidence="6">
    <location>
        <begin position="11"/>
        <end position="135"/>
    </location>
</feature>
<evidence type="ECO:0000256" key="4">
    <source>
        <dbReference type="ARBA" id="ARBA00023136"/>
    </source>
</evidence>
<dbReference type="InterPro" id="IPR009908">
    <property type="entry name" value="Methylamine_util_MauE"/>
</dbReference>
<feature type="transmembrane region" description="Helical" evidence="5">
    <location>
        <begin position="12"/>
        <end position="28"/>
    </location>
</feature>
<evidence type="ECO:0000256" key="5">
    <source>
        <dbReference type="SAM" id="Phobius"/>
    </source>
</evidence>
<evidence type="ECO:0000313" key="7">
    <source>
        <dbReference type="EMBL" id="MEL1254086.1"/>
    </source>
</evidence>
<organism evidence="7 8">
    <name type="scientific">Flavobacterium calami</name>
    <dbReference type="NCBI Taxonomy" id="3139144"/>
    <lineage>
        <taxon>Bacteria</taxon>
        <taxon>Pseudomonadati</taxon>
        <taxon>Bacteroidota</taxon>
        <taxon>Flavobacteriia</taxon>
        <taxon>Flavobacteriales</taxon>
        <taxon>Flavobacteriaceae</taxon>
        <taxon>Flavobacterium</taxon>
    </lineage>
</organism>
<evidence type="ECO:0000256" key="1">
    <source>
        <dbReference type="ARBA" id="ARBA00004141"/>
    </source>
</evidence>
<protein>
    <submittedName>
        <fullName evidence="7">MauE/DoxX family redox-associated membrane protein</fullName>
    </submittedName>
</protein>
<accession>A0ABU9INT4</accession>
<dbReference type="RefSeq" id="WP_341692095.1">
    <property type="nucleotide sequence ID" value="NZ_JBBYHS010000009.1"/>
</dbReference>
<feature type="transmembrane region" description="Helical" evidence="5">
    <location>
        <begin position="116"/>
        <end position="136"/>
    </location>
</feature>
<gene>
    <name evidence="7" type="ORF">AAEO57_09890</name>
</gene>
<evidence type="ECO:0000256" key="2">
    <source>
        <dbReference type="ARBA" id="ARBA00022692"/>
    </source>
</evidence>
<keyword evidence="4 5" id="KW-0472">Membrane</keyword>